<dbReference type="RefSeq" id="XP_037149440.1">
    <property type="nucleotide sequence ID" value="XM_037294752.1"/>
</dbReference>
<comment type="caution">
    <text evidence="1">The sequence shown here is derived from an EMBL/GenBank/DDBJ whole genome shotgun (WGS) entry which is preliminary data.</text>
</comment>
<gene>
    <name evidence="1" type="ORF">HO133_003830</name>
</gene>
<dbReference type="AlphaFoldDB" id="A0A8H6CAG8"/>
<accession>A0A8H6CAG8</accession>
<evidence type="ECO:0000313" key="1">
    <source>
        <dbReference type="EMBL" id="KAF6220005.1"/>
    </source>
</evidence>
<protein>
    <submittedName>
        <fullName evidence="1">Uncharacterized protein</fullName>
    </submittedName>
</protein>
<reference evidence="1 2" key="1">
    <citation type="journal article" date="2020" name="Genomics">
        <title>Complete, high-quality genomes from long-read metagenomic sequencing of two wolf lichen thalli reveals enigmatic genome architecture.</title>
        <authorList>
            <person name="McKenzie S.K."/>
            <person name="Walston R.F."/>
            <person name="Allen J.L."/>
        </authorList>
    </citation>
    <scope>NUCLEOTIDE SEQUENCE [LARGE SCALE GENOMIC DNA]</scope>
    <source>
        <strain evidence="1">WasteWater1</strain>
    </source>
</reference>
<proteinExistence type="predicted"/>
<evidence type="ECO:0000313" key="2">
    <source>
        <dbReference type="Proteomes" id="UP000593566"/>
    </source>
</evidence>
<organism evidence="1 2">
    <name type="scientific">Letharia lupina</name>
    <dbReference type="NCBI Taxonomy" id="560253"/>
    <lineage>
        <taxon>Eukaryota</taxon>
        <taxon>Fungi</taxon>
        <taxon>Dikarya</taxon>
        <taxon>Ascomycota</taxon>
        <taxon>Pezizomycotina</taxon>
        <taxon>Lecanoromycetes</taxon>
        <taxon>OSLEUM clade</taxon>
        <taxon>Lecanoromycetidae</taxon>
        <taxon>Lecanorales</taxon>
        <taxon>Lecanorineae</taxon>
        <taxon>Parmeliaceae</taxon>
        <taxon>Letharia</taxon>
    </lineage>
</organism>
<dbReference type="Proteomes" id="UP000593566">
    <property type="component" value="Unassembled WGS sequence"/>
</dbReference>
<sequence length="223" mass="25539">MTECLMECVMKKQCRLACFGALSKVETFSHGYEKTTVVCFSITHVNWSRQGASAQKRRGGLSALSVRRLEPRWHMERGRTPRLGLDLSQFYAKGDREPSLFEVPRPTMATTGRTPDHNPLKRLKIEDEKDLIKNLSIAQAFSTEYSNDDLSKAIAFRYPDKCSTIRGSDVQSIFSYLEANPHCSRDYARFKSMAARNKYGNGIREVQDALREWDVDIDMAKRK</sequence>
<name>A0A8H6CAG8_9LECA</name>
<dbReference type="EMBL" id="JACCJB010000018">
    <property type="protein sequence ID" value="KAF6220005.1"/>
    <property type="molecule type" value="Genomic_DNA"/>
</dbReference>
<keyword evidence="2" id="KW-1185">Reference proteome</keyword>
<dbReference type="GeneID" id="59332241"/>